<evidence type="ECO:0000313" key="1">
    <source>
        <dbReference type="EMBL" id="GAF95888.1"/>
    </source>
</evidence>
<organism evidence="1">
    <name type="scientific">marine sediment metagenome</name>
    <dbReference type="NCBI Taxonomy" id="412755"/>
    <lineage>
        <taxon>unclassified sequences</taxon>
        <taxon>metagenomes</taxon>
        <taxon>ecological metagenomes</taxon>
    </lineage>
</organism>
<comment type="caution">
    <text evidence="1">The sequence shown here is derived from an EMBL/GenBank/DDBJ whole genome shotgun (WGS) entry which is preliminary data.</text>
</comment>
<dbReference type="EMBL" id="BARS01019890">
    <property type="protein sequence ID" value="GAF95888.1"/>
    <property type="molecule type" value="Genomic_DNA"/>
</dbReference>
<gene>
    <name evidence="1" type="ORF">S01H1_32157</name>
</gene>
<sequence length="57" mass="6507">MYLDRDQWGVFAGKVKLASSCQRAVPMALLNDIIHNREICAFGEAKPVPKNYKDLRQ</sequence>
<protein>
    <submittedName>
        <fullName evidence="1">Uncharacterized protein</fullName>
    </submittedName>
</protein>
<dbReference type="AlphaFoldDB" id="X0TQP0"/>
<accession>X0TQP0</accession>
<reference evidence="1" key="1">
    <citation type="journal article" date="2014" name="Front. Microbiol.">
        <title>High frequency of phylogenetically diverse reductive dehalogenase-homologous genes in deep subseafloor sedimentary metagenomes.</title>
        <authorList>
            <person name="Kawai M."/>
            <person name="Futagami T."/>
            <person name="Toyoda A."/>
            <person name="Takaki Y."/>
            <person name="Nishi S."/>
            <person name="Hori S."/>
            <person name="Arai W."/>
            <person name="Tsubouchi T."/>
            <person name="Morono Y."/>
            <person name="Uchiyama I."/>
            <person name="Ito T."/>
            <person name="Fujiyama A."/>
            <person name="Inagaki F."/>
            <person name="Takami H."/>
        </authorList>
    </citation>
    <scope>NUCLEOTIDE SEQUENCE</scope>
    <source>
        <strain evidence="1">Expedition CK06-06</strain>
    </source>
</reference>
<name>X0TQP0_9ZZZZ</name>
<proteinExistence type="predicted"/>